<comment type="function">
    <text evidence="6">Binds mRNA; thus facilitating recognition of the initiation point. It is needed to translate mRNA with a short Shine-Dalgarno (SD) purine-rich sequence.</text>
</comment>
<dbReference type="PANTHER" id="PTHR10724">
    <property type="entry name" value="30S RIBOSOMAL PROTEIN S1"/>
    <property type="match status" value="1"/>
</dbReference>
<dbReference type="CDD" id="cd05691">
    <property type="entry name" value="S1_RPS1_repeat_ec6"/>
    <property type="match status" value="1"/>
</dbReference>
<dbReference type="CDD" id="cd05690">
    <property type="entry name" value="S1_RPS1_repeat_ec5"/>
    <property type="match status" value="1"/>
</dbReference>
<dbReference type="CDD" id="cd05688">
    <property type="entry name" value="S1_RPS1_repeat_ec3"/>
    <property type="match status" value="1"/>
</dbReference>
<dbReference type="FunFam" id="2.40.50.140:FF:000036">
    <property type="entry name" value="30S ribosomal protein S1"/>
    <property type="match status" value="1"/>
</dbReference>
<keyword evidence="2" id="KW-0677">Repeat</keyword>
<dbReference type="PANTHER" id="PTHR10724:SF7">
    <property type="entry name" value="SMALL RIBOSOMAL SUBUNIT PROTEIN BS1C"/>
    <property type="match status" value="1"/>
</dbReference>
<dbReference type="GO" id="GO:0003729">
    <property type="term" value="F:mRNA binding"/>
    <property type="evidence" value="ECO:0007669"/>
    <property type="project" value="TreeGrafter"/>
</dbReference>
<dbReference type="FunFam" id="2.40.50.140:FF:000021">
    <property type="entry name" value="30S ribosomal protein S1"/>
    <property type="match status" value="1"/>
</dbReference>
<reference evidence="8 9" key="1">
    <citation type="submission" date="2018-06" db="EMBL/GenBank/DDBJ databases">
        <title>Genomic Encyclopedia of Type Strains, Phase IV (KMG-IV): sequencing the most valuable type-strain genomes for metagenomic binning, comparative biology and taxonomic classification.</title>
        <authorList>
            <person name="Goeker M."/>
        </authorList>
    </citation>
    <scope>NUCLEOTIDE SEQUENCE [LARGE SCALE GENOMIC DNA]</scope>
    <source>
        <strain evidence="8 9">DSM 30166</strain>
    </source>
</reference>
<dbReference type="InterPro" id="IPR003029">
    <property type="entry name" value="S1_domain"/>
</dbReference>
<keyword evidence="4 6" id="KW-0689">Ribosomal protein</keyword>
<feature type="domain" description="S1 motif" evidence="7">
    <location>
        <begin position="204"/>
        <end position="272"/>
    </location>
</feature>
<proteinExistence type="inferred from homology"/>
<dbReference type="FunFam" id="2.40.50.140:FF:000011">
    <property type="entry name" value="30S ribosomal protein S1"/>
    <property type="match status" value="1"/>
</dbReference>
<comment type="similarity">
    <text evidence="1 6">Belongs to the bacterial ribosomal protein bS1 family.</text>
</comment>
<dbReference type="PRINTS" id="PR00681">
    <property type="entry name" value="RIBOSOMALS1"/>
</dbReference>
<evidence type="ECO:0000256" key="6">
    <source>
        <dbReference type="PIRNR" id="PIRNR002111"/>
    </source>
</evidence>
<feature type="domain" description="S1 motif" evidence="7">
    <location>
        <begin position="33"/>
        <end position="99"/>
    </location>
</feature>
<dbReference type="CDD" id="cd05687">
    <property type="entry name" value="S1_RPS1_repeat_ec1_hs1"/>
    <property type="match status" value="1"/>
</dbReference>
<evidence type="ECO:0000259" key="7">
    <source>
        <dbReference type="PROSITE" id="PS50126"/>
    </source>
</evidence>
<evidence type="ECO:0000256" key="3">
    <source>
        <dbReference type="ARBA" id="ARBA00022884"/>
    </source>
</evidence>
<evidence type="ECO:0000256" key="5">
    <source>
        <dbReference type="ARBA" id="ARBA00023274"/>
    </source>
</evidence>
<dbReference type="Pfam" id="PF00575">
    <property type="entry name" value="S1"/>
    <property type="match status" value="6"/>
</dbReference>
<evidence type="ECO:0000313" key="9">
    <source>
        <dbReference type="Proteomes" id="UP000253046"/>
    </source>
</evidence>
<dbReference type="PROSITE" id="PS50126">
    <property type="entry name" value="S1"/>
    <property type="match status" value="6"/>
</dbReference>
<dbReference type="PROSITE" id="PS50889">
    <property type="entry name" value="S4"/>
    <property type="match status" value="1"/>
</dbReference>
<dbReference type="CDD" id="cd04465">
    <property type="entry name" value="S1_RPS1_repeat_ec2_hs2"/>
    <property type="match status" value="1"/>
</dbReference>
<dbReference type="NCBIfam" id="NF004952">
    <property type="entry name" value="PRK06299.1-2"/>
    <property type="match status" value="1"/>
</dbReference>
<dbReference type="FunFam" id="2.40.50.140:FF:000016">
    <property type="entry name" value="30S ribosomal protein S1"/>
    <property type="match status" value="1"/>
</dbReference>
<sequence length="570" mass="62779">MDVKLKTPKIINMTESFAQLFEESLKEIETRPGSIVRGVVVAIDKDVVLVDAGLKSESAIPVEQFKNAQGELEIQVGDEVDVALDAVEDGFGETLLSREKAKRHEAWLMLEKAYEEAATVTGVINGKVKGGFTVELNGIRAFLPGSLVDVRPVRDTLHLEGKELEFKVIKLDQKRNNVVVSRRAVIESENSAERDQLLENLQEGMEVKGIVKNLTDYGAFVDLGGVDGLLHITDMAWKRVKHPSEIVNVGDEITVKVLKFDRERTRVSLGLKQLGEDPWVAIAKRYPESTRLTGRVTNLTDYGCFVEIEEGVEGLVHVSEMDWTNKNIHPSKVVNVGDVVEVMVLDIDEERRRISLGLKQCKANPWQQFAETHNKGDRVEGKIKSITDFGIFIGLDGGIDGLVHLSDISWNVAGEEAVREYKKGDEIAAVVLQVDAERERISLGVKQLAEDPFNNYLSVNKKGAIVTGKVTAVDAKGATVELADGVEGYLRASEASRDRVEDATLVLNVGDSVEAKYTGVDRKNRVVSLSVRAKDEADEKDAIETVNNTKQEEGNFSNAMAEAFKAAKGE</sequence>
<dbReference type="SUPFAM" id="SSF50249">
    <property type="entry name" value="Nucleic acid-binding proteins"/>
    <property type="match status" value="6"/>
</dbReference>
<feature type="domain" description="S1 motif" evidence="7">
    <location>
        <begin position="289"/>
        <end position="359"/>
    </location>
</feature>
<evidence type="ECO:0000313" key="8">
    <source>
        <dbReference type="EMBL" id="RBP61779.1"/>
    </source>
</evidence>
<protein>
    <recommendedName>
        <fullName evidence="6">30S ribosomal protein S1</fullName>
    </recommendedName>
</protein>
<dbReference type="AlphaFoldDB" id="A0A366I2G8"/>
<feature type="domain" description="S1 motif" evidence="7">
    <location>
        <begin position="376"/>
        <end position="446"/>
    </location>
</feature>
<evidence type="ECO:0000256" key="4">
    <source>
        <dbReference type="ARBA" id="ARBA00022980"/>
    </source>
</evidence>
<evidence type="ECO:0000256" key="1">
    <source>
        <dbReference type="ARBA" id="ARBA00006767"/>
    </source>
</evidence>
<keyword evidence="3 6" id="KW-0694">RNA-binding</keyword>
<dbReference type="NCBIfam" id="NF004954">
    <property type="entry name" value="PRK06299.1-4"/>
    <property type="match status" value="1"/>
</dbReference>
<dbReference type="Gene3D" id="2.40.50.140">
    <property type="entry name" value="Nucleic acid-binding proteins"/>
    <property type="match status" value="6"/>
</dbReference>
<keyword evidence="5 6" id="KW-0687">Ribonucleoprotein</keyword>
<dbReference type="FunFam" id="2.40.50.140:FF:000017">
    <property type="entry name" value="30S ribosomal protein S1"/>
    <property type="match status" value="1"/>
</dbReference>
<organism evidence="8 9">
    <name type="scientific">Brenneria salicis ATCC 15712 = DSM 30166</name>
    <dbReference type="NCBI Taxonomy" id="714314"/>
    <lineage>
        <taxon>Bacteria</taxon>
        <taxon>Pseudomonadati</taxon>
        <taxon>Pseudomonadota</taxon>
        <taxon>Gammaproteobacteria</taxon>
        <taxon>Enterobacterales</taxon>
        <taxon>Pectobacteriaceae</taxon>
        <taxon>Brenneria</taxon>
    </lineage>
</organism>
<comment type="caution">
    <text evidence="8">The sequence shown here is derived from an EMBL/GenBank/DDBJ whole genome shotgun (WGS) entry which is preliminary data.</text>
</comment>
<dbReference type="InterPro" id="IPR035104">
    <property type="entry name" value="Ribosomal_protein_S1-like"/>
</dbReference>
<accession>A0A366I2G8</accession>
<keyword evidence="9" id="KW-1185">Reference proteome</keyword>
<name>A0A366I2G8_9GAMM</name>
<gene>
    <name evidence="8" type="ORF">DES54_12040</name>
</gene>
<dbReference type="NCBIfam" id="TIGR00717">
    <property type="entry name" value="rpsA"/>
    <property type="match status" value="1"/>
</dbReference>
<feature type="domain" description="S1 motif" evidence="7">
    <location>
        <begin position="117"/>
        <end position="183"/>
    </location>
</feature>
<dbReference type="InterPro" id="IPR050437">
    <property type="entry name" value="Ribos_protein_bS1-like"/>
</dbReference>
<dbReference type="Proteomes" id="UP000253046">
    <property type="component" value="Unassembled WGS sequence"/>
</dbReference>
<dbReference type="GO" id="GO:0022627">
    <property type="term" value="C:cytosolic small ribosomal subunit"/>
    <property type="evidence" value="ECO:0007669"/>
    <property type="project" value="TreeGrafter"/>
</dbReference>
<dbReference type="NCBIfam" id="NF004951">
    <property type="entry name" value="PRK06299.1-1"/>
    <property type="match status" value="1"/>
</dbReference>
<dbReference type="GO" id="GO:0003735">
    <property type="term" value="F:structural constituent of ribosome"/>
    <property type="evidence" value="ECO:0007669"/>
    <property type="project" value="InterPro"/>
</dbReference>
<dbReference type="FunFam" id="2.40.50.140:FF:000018">
    <property type="entry name" value="30S ribosomal protein S1"/>
    <property type="match status" value="1"/>
</dbReference>
<dbReference type="EMBL" id="QNRY01000020">
    <property type="protein sequence ID" value="RBP61779.1"/>
    <property type="molecule type" value="Genomic_DNA"/>
</dbReference>
<evidence type="ECO:0000256" key="2">
    <source>
        <dbReference type="ARBA" id="ARBA00022737"/>
    </source>
</evidence>
<dbReference type="PIRSF" id="PIRSF002111">
    <property type="entry name" value="RpsA"/>
    <property type="match status" value="1"/>
</dbReference>
<dbReference type="InterPro" id="IPR012340">
    <property type="entry name" value="NA-bd_OB-fold"/>
</dbReference>
<dbReference type="GO" id="GO:0006412">
    <property type="term" value="P:translation"/>
    <property type="evidence" value="ECO:0007669"/>
    <property type="project" value="InterPro"/>
</dbReference>
<dbReference type="InterPro" id="IPR000110">
    <property type="entry name" value="Ribosomal_bS1"/>
</dbReference>
<feature type="domain" description="S1 motif" evidence="7">
    <location>
        <begin position="463"/>
        <end position="532"/>
    </location>
</feature>
<dbReference type="SMART" id="SM00316">
    <property type="entry name" value="S1"/>
    <property type="match status" value="6"/>
</dbReference>